<dbReference type="PRINTS" id="PR00364">
    <property type="entry name" value="DISEASERSIST"/>
</dbReference>
<dbReference type="InterPro" id="IPR058922">
    <property type="entry name" value="WHD_DRP"/>
</dbReference>
<dbReference type="GO" id="GO:0005524">
    <property type="term" value="F:ATP binding"/>
    <property type="evidence" value="ECO:0007669"/>
    <property type="project" value="UniProtKB-KW"/>
</dbReference>
<comment type="similarity">
    <text evidence="1">Belongs to the disease resistance NB-LRR family.</text>
</comment>
<dbReference type="InterPro" id="IPR056789">
    <property type="entry name" value="LRR_R13L1-DRL21"/>
</dbReference>
<dbReference type="GO" id="GO:0006952">
    <property type="term" value="P:defense response"/>
    <property type="evidence" value="ECO:0007669"/>
    <property type="project" value="UniProtKB-KW"/>
</dbReference>
<dbReference type="InterPro" id="IPR027417">
    <property type="entry name" value="P-loop_NTPase"/>
</dbReference>
<dbReference type="Proteomes" id="UP000324897">
    <property type="component" value="Chromosome 6"/>
</dbReference>
<dbReference type="PANTHER" id="PTHR36766">
    <property type="entry name" value="PLANT BROAD-SPECTRUM MILDEW RESISTANCE PROTEIN RPW8"/>
    <property type="match status" value="1"/>
</dbReference>
<dbReference type="Pfam" id="PF00931">
    <property type="entry name" value="NB-ARC"/>
    <property type="match status" value="1"/>
</dbReference>
<dbReference type="AlphaFoldDB" id="A0A5J9WWE9"/>
<feature type="domain" description="Disease resistance protein winged helix" evidence="9">
    <location>
        <begin position="491"/>
        <end position="567"/>
    </location>
</feature>
<keyword evidence="3" id="KW-0677">Repeat</keyword>
<dbReference type="SUPFAM" id="SSF52540">
    <property type="entry name" value="P-loop containing nucleoside triphosphate hydrolases"/>
    <property type="match status" value="1"/>
</dbReference>
<gene>
    <name evidence="11" type="ORF">EJB05_02763</name>
</gene>
<evidence type="ECO:0000313" key="12">
    <source>
        <dbReference type="Proteomes" id="UP000324897"/>
    </source>
</evidence>
<dbReference type="Gene3D" id="1.10.10.10">
    <property type="entry name" value="Winged helix-like DNA-binding domain superfamily/Winged helix DNA-binding domain"/>
    <property type="match status" value="1"/>
</dbReference>
<feature type="domain" description="Disease resistance N-terminal" evidence="8">
    <location>
        <begin position="19"/>
        <end position="106"/>
    </location>
</feature>
<reference evidence="11 12" key="1">
    <citation type="journal article" date="2019" name="Sci. Rep.">
        <title>A high-quality genome of Eragrostis curvula grass provides insights into Poaceae evolution and supports new strategies to enhance forage quality.</title>
        <authorList>
            <person name="Carballo J."/>
            <person name="Santos B.A.C.M."/>
            <person name="Zappacosta D."/>
            <person name="Garbus I."/>
            <person name="Selva J.P."/>
            <person name="Gallo C.A."/>
            <person name="Diaz A."/>
            <person name="Albertini E."/>
            <person name="Caccamo M."/>
            <person name="Echenique V."/>
        </authorList>
    </citation>
    <scope>NUCLEOTIDE SEQUENCE [LARGE SCALE GENOMIC DNA]</scope>
    <source>
        <strain evidence="12">cv. Victoria</strain>
        <tissue evidence="11">Leaf</tissue>
    </source>
</reference>
<name>A0A5J9WWE9_9POAL</name>
<keyword evidence="2" id="KW-0433">Leucine-rich repeat</keyword>
<keyword evidence="4" id="KW-0547">Nucleotide-binding</keyword>
<dbReference type="Pfam" id="PF23559">
    <property type="entry name" value="WHD_DRP"/>
    <property type="match status" value="1"/>
</dbReference>
<dbReference type="InterPro" id="IPR041118">
    <property type="entry name" value="Rx_N"/>
</dbReference>
<keyword evidence="12" id="KW-1185">Reference proteome</keyword>
<evidence type="ECO:0000256" key="6">
    <source>
        <dbReference type="ARBA" id="ARBA00022840"/>
    </source>
</evidence>
<feature type="domain" description="R13L1/DRL21-like LRR repeat region" evidence="10">
    <location>
        <begin position="674"/>
        <end position="780"/>
    </location>
</feature>
<dbReference type="SUPFAM" id="SSF52058">
    <property type="entry name" value="L domain-like"/>
    <property type="match status" value="2"/>
</dbReference>
<dbReference type="GO" id="GO:0043531">
    <property type="term" value="F:ADP binding"/>
    <property type="evidence" value="ECO:0007669"/>
    <property type="project" value="InterPro"/>
</dbReference>
<dbReference type="InterPro" id="IPR042197">
    <property type="entry name" value="Apaf_helical"/>
</dbReference>
<evidence type="ECO:0000256" key="2">
    <source>
        <dbReference type="ARBA" id="ARBA00022614"/>
    </source>
</evidence>
<sequence>MAPAGLLVFAGKSVAAAVVKEIITKAFKYLDGYFSAETMKEMKAKLEDGMMEIQAVLDVVSPDHIKGESESLDQWFWKFRDAVEEAEDAVDEIEYHELEEKAKDHQVSDLGSPFAKAKHKVITSVKHVSALDKTAKQFTHRGTLERLKKAVDGLDKAVASATKFLKVVKYHNRSGLEEFMSKDRQTGSTSIVTKFVGREKEKKQILEWLTKRTTVEEEAEVFFYATEEAEVFFDATEEADVVSSTVPIPIFSLVGHGGMGKTTLAQTICEQGEVVKHFKIIWVTVSTSFDATLVTRKILESVGKEIPKADSLEPMQQILKDKLKSFDKFLLIFDDVWEENERHEWEKLFAPLRIGNKGSKILLTTRKASVAAMAANVMGVEIEDLQLEELKEDENLELFNHHVFSRSNSQDYPQLKFIGEQIARKLGGCPLITKVVGGHLQVNMHFEFWYKFLHEGLEDFKGNSDDIMKVLRLSYYHLPTELQVRFRYCSIFPQDYKFTKKELVLSWIGSGLISSRENEEKRLEETGENYLFQLTTKSFFDKKIEKYVEYHDGEEIYVMHDLMHELAEYVSFGECKRITSPDKFKDVKDTIRHLYICMDIEDLNGPIVYDFKKLVHFKNLRTLIISAHISKHMKGIIGNILESSRSLRLIQIDTEKVRNMGSLDRLQYLSYGRFDNSDDARNAKLKEKKYLMSLSLKWSESSSLTQNRTYDLVLDQLEPQANIRKLSIHHYKGLRLPFWMDNDTLTIKRLVSLELEGCINWEQLPCLGEFVLLRHLTLNRLPKLQQIGRSSLVSSSSSMESSYLPPCLHSLRVMDCPELKEIPLLPISLVYLELNVCSNLKSLRELTICKCDNLVSLGGLGSLPSLSDLDISGCCKLVKAARSSPTSDASGGEEEHLVVVTQLDFLSIDFPSLLLVQPLKSLRHIRYLSILDASGTEGLPERWLRQNCASLTIYLVEFLPLSIRDLTSLLVLHLSDAGKLQSLPDLPLSLSSLWIEVCHSDLEKKIRGYGSPEQDKISHVPRSCIGQWRFILGKECSVKTFEELRFADNNTLACWANQQDNGKGIRSELTRWTNLCRLGGAS</sequence>
<dbReference type="Gene3D" id="3.40.50.300">
    <property type="entry name" value="P-loop containing nucleotide triphosphate hydrolases"/>
    <property type="match status" value="1"/>
</dbReference>
<protein>
    <recommendedName>
        <fullName evidence="13">NB-ARC domain-containing protein</fullName>
    </recommendedName>
</protein>
<evidence type="ECO:0000256" key="3">
    <source>
        <dbReference type="ARBA" id="ARBA00022737"/>
    </source>
</evidence>
<feature type="domain" description="NB-ARC" evidence="7">
    <location>
        <begin position="250"/>
        <end position="407"/>
    </location>
</feature>
<proteinExistence type="inferred from homology"/>
<evidence type="ECO:0000259" key="7">
    <source>
        <dbReference type="Pfam" id="PF00931"/>
    </source>
</evidence>
<evidence type="ECO:0000259" key="8">
    <source>
        <dbReference type="Pfam" id="PF18052"/>
    </source>
</evidence>
<dbReference type="Pfam" id="PF25019">
    <property type="entry name" value="LRR_R13L1-DRL21"/>
    <property type="match status" value="1"/>
</dbReference>
<organism evidence="11 12">
    <name type="scientific">Eragrostis curvula</name>
    <name type="common">weeping love grass</name>
    <dbReference type="NCBI Taxonomy" id="38414"/>
    <lineage>
        <taxon>Eukaryota</taxon>
        <taxon>Viridiplantae</taxon>
        <taxon>Streptophyta</taxon>
        <taxon>Embryophyta</taxon>
        <taxon>Tracheophyta</taxon>
        <taxon>Spermatophyta</taxon>
        <taxon>Magnoliopsida</taxon>
        <taxon>Liliopsida</taxon>
        <taxon>Poales</taxon>
        <taxon>Poaceae</taxon>
        <taxon>PACMAD clade</taxon>
        <taxon>Chloridoideae</taxon>
        <taxon>Eragrostideae</taxon>
        <taxon>Eragrostidinae</taxon>
        <taxon>Eragrostis</taxon>
    </lineage>
</organism>
<dbReference type="InterPro" id="IPR002182">
    <property type="entry name" value="NB-ARC"/>
</dbReference>
<keyword evidence="6" id="KW-0067">ATP-binding</keyword>
<evidence type="ECO:0000259" key="9">
    <source>
        <dbReference type="Pfam" id="PF23559"/>
    </source>
</evidence>
<dbReference type="GO" id="GO:0051707">
    <property type="term" value="P:response to other organism"/>
    <property type="evidence" value="ECO:0007669"/>
    <property type="project" value="UniProtKB-ARBA"/>
</dbReference>
<evidence type="ECO:0000313" key="11">
    <source>
        <dbReference type="EMBL" id="TVU51344.1"/>
    </source>
</evidence>
<evidence type="ECO:0000256" key="4">
    <source>
        <dbReference type="ARBA" id="ARBA00022741"/>
    </source>
</evidence>
<evidence type="ECO:0000256" key="5">
    <source>
        <dbReference type="ARBA" id="ARBA00022821"/>
    </source>
</evidence>
<dbReference type="Gramene" id="TVU51344">
    <property type="protein sequence ID" value="TVU51344"/>
    <property type="gene ID" value="EJB05_02763"/>
</dbReference>
<dbReference type="Gene3D" id="1.20.5.4130">
    <property type="match status" value="1"/>
</dbReference>
<dbReference type="OrthoDB" id="1534087at2759"/>
<dbReference type="Gene3D" id="1.10.8.430">
    <property type="entry name" value="Helical domain of apoptotic protease-activating factors"/>
    <property type="match status" value="1"/>
</dbReference>
<feature type="non-terminal residue" evidence="11">
    <location>
        <position position="1"/>
    </location>
</feature>
<accession>A0A5J9WWE9</accession>
<dbReference type="Pfam" id="PF18052">
    <property type="entry name" value="Rx_N"/>
    <property type="match status" value="1"/>
</dbReference>
<comment type="caution">
    <text evidence="11">The sequence shown here is derived from an EMBL/GenBank/DDBJ whole genome shotgun (WGS) entry which is preliminary data.</text>
</comment>
<dbReference type="InterPro" id="IPR036388">
    <property type="entry name" value="WH-like_DNA-bd_sf"/>
</dbReference>
<dbReference type="InterPro" id="IPR032675">
    <property type="entry name" value="LRR_dom_sf"/>
</dbReference>
<evidence type="ECO:0000256" key="1">
    <source>
        <dbReference type="ARBA" id="ARBA00008894"/>
    </source>
</evidence>
<keyword evidence="5" id="KW-0611">Plant defense</keyword>
<dbReference type="Gene3D" id="3.80.10.10">
    <property type="entry name" value="Ribonuclease Inhibitor"/>
    <property type="match status" value="2"/>
</dbReference>
<dbReference type="PANTHER" id="PTHR36766:SF64">
    <property type="entry name" value="OS12G0206100 PROTEIN"/>
    <property type="match status" value="1"/>
</dbReference>
<evidence type="ECO:0008006" key="13">
    <source>
        <dbReference type="Google" id="ProtNLM"/>
    </source>
</evidence>
<evidence type="ECO:0000259" key="10">
    <source>
        <dbReference type="Pfam" id="PF25019"/>
    </source>
</evidence>
<dbReference type="EMBL" id="RWGY01000002">
    <property type="protein sequence ID" value="TVU51344.1"/>
    <property type="molecule type" value="Genomic_DNA"/>
</dbReference>